<name>A0AAD6YSF1_9AGAR</name>
<dbReference type="EMBL" id="JARJCW010000002">
    <property type="protein sequence ID" value="KAJ7228157.1"/>
    <property type="molecule type" value="Genomic_DNA"/>
</dbReference>
<feature type="domain" description="N-acetyltransferase" evidence="1">
    <location>
        <begin position="13"/>
        <end position="163"/>
    </location>
</feature>
<dbReference type="Proteomes" id="UP001219525">
    <property type="component" value="Unassembled WGS sequence"/>
</dbReference>
<dbReference type="Pfam" id="PF13302">
    <property type="entry name" value="Acetyltransf_3"/>
    <property type="match status" value="1"/>
</dbReference>
<sequence length="215" mass="23230">MILDAALPSKSGRISLVPPAEADDTAVSALRSHPDTRRYLRFLPPHFPPSEARARRLAREGDKSLIDFHIHSRAVDADAPRTFVGTTGVFHVDTACARSCEVGILIAPAHMRGGLATEALHAVLAFVFAERGAAGGGLALHRAEFQTGEDNAPMRGWLEAAGATLEGTRRAAWIDPASGGYTSVCVYGVLEEEWKARVRGRLEARIDRSLSVRRL</sequence>
<dbReference type="InterPro" id="IPR051908">
    <property type="entry name" value="Ribosomal_N-acetyltransferase"/>
</dbReference>
<dbReference type="GO" id="GO:1990189">
    <property type="term" value="F:protein N-terminal-serine acetyltransferase activity"/>
    <property type="evidence" value="ECO:0007669"/>
    <property type="project" value="TreeGrafter"/>
</dbReference>
<reference evidence="2" key="1">
    <citation type="submission" date="2023-03" db="EMBL/GenBank/DDBJ databases">
        <title>Massive genome expansion in bonnet fungi (Mycena s.s.) driven by repeated elements and novel gene families across ecological guilds.</title>
        <authorList>
            <consortium name="Lawrence Berkeley National Laboratory"/>
            <person name="Harder C.B."/>
            <person name="Miyauchi S."/>
            <person name="Viragh M."/>
            <person name="Kuo A."/>
            <person name="Thoen E."/>
            <person name="Andreopoulos B."/>
            <person name="Lu D."/>
            <person name="Skrede I."/>
            <person name="Drula E."/>
            <person name="Henrissat B."/>
            <person name="Morin E."/>
            <person name="Kohler A."/>
            <person name="Barry K."/>
            <person name="LaButti K."/>
            <person name="Morin E."/>
            <person name="Salamov A."/>
            <person name="Lipzen A."/>
            <person name="Mereny Z."/>
            <person name="Hegedus B."/>
            <person name="Baldrian P."/>
            <person name="Stursova M."/>
            <person name="Weitz H."/>
            <person name="Taylor A."/>
            <person name="Grigoriev I.V."/>
            <person name="Nagy L.G."/>
            <person name="Martin F."/>
            <person name="Kauserud H."/>
        </authorList>
    </citation>
    <scope>NUCLEOTIDE SEQUENCE</scope>
    <source>
        <strain evidence="2">9144</strain>
    </source>
</reference>
<protein>
    <submittedName>
        <fullName evidence="2">Acyl-CoA N-acyltransferase</fullName>
    </submittedName>
</protein>
<evidence type="ECO:0000313" key="2">
    <source>
        <dbReference type="EMBL" id="KAJ7228157.1"/>
    </source>
</evidence>
<dbReference type="PANTHER" id="PTHR43441:SF11">
    <property type="entry name" value="RIBOSOMAL-PROTEIN-SERINE ACETYLTRANSFERASE"/>
    <property type="match status" value="1"/>
</dbReference>
<dbReference type="InterPro" id="IPR000182">
    <property type="entry name" value="GNAT_dom"/>
</dbReference>
<accession>A0AAD6YSF1</accession>
<evidence type="ECO:0000259" key="1">
    <source>
        <dbReference type="Pfam" id="PF13302"/>
    </source>
</evidence>
<dbReference type="PANTHER" id="PTHR43441">
    <property type="entry name" value="RIBOSOMAL-PROTEIN-SERINE ACETYLTRANSFERASE"/>
    <property type="match status" value="1"/>
</dbReference>
<proteinExistence type="predicted"/>
<dbReference type="AlphaFoldDB" id="A0AAD6YSF1"/>
<dbReference type="InterPro" id="IPR016181">
    <property type="entry name" value="Acyl_CoA_acyltransferase"/>
</dbReference>
<dbReference type="GO" id="GO:0005737">
    <property type="term" value="C:cytoplasm"/>
    <property type="evidence" value="ECO:0007669"/>
    <property type="project" value="TreeGrafter"/>
</dbReference>
<dbReference type="GO" id="GO:0008999">
    <property type="term" value="F:protein-N-terminal-alanine acetyltransferase activity"/>
    <property type="evidence" value="ECO:0007669"/>
    <property type="project" value="TreeGrafter"/>
</dbReference>
<evidence type="ECO:0000313" key="3">
    <source>
        <dbReference type="Proteomes" id="UP001219525"/>
    </source>
</evidence>
<keyword evidence="3" id="KW-1185">Reference proteome</keyword>
<organism evidence="2 3">
    <name type="scientific">Mycena pura</name>
    <dbReference type="NCBI Taxonomy" id="153505"/>
    <lineage>
        <taxon>Eukaryota</taxon>
        <taxon>Fungi</taxon>
        <taxon>Dikarya</taxon>
        <taxon>Basidiomycota</taxon>
        <taxon>Agaricomycotina</taxon>
        <taxon>Agaricomycetes</taxon>
        <taxon>Agaricomycetidae</taxon>
        <taxon>Agaricales</taxon>
        <taxon>Marasmiineae</taxon>
        <taxon>Mycenaceae</taxon>
        <taxon>Mycena</taxon>
    </lineage>
</organism>
<gene>
    <name evidence="2" type="ORF">GGX14DRAFT_611490</name>
</gene>
<comment type="caution">
    <text evidence="2">The sequence shown here is derived from an EMBL/GenBank/DDBJ whole genome shotgun (WGS) entry which is preliminary data.</text>
</comment>
<dbReference type="SUPFAM" id="SSF55729">
    <property type="entry name" value="Acyl-CoA N-acyltransferases (Nat)"/>
    <property type="match status" value="1"/>
</dbReference>
<dbReference type="Gene3D" id="3.40.630.30">
    <property type="match status" value="1"/>
</dbReference>